<organism evidence="2 3">
    <name type="scientific">Thalassiosira oceanica</name>
    <name type="common">Marine diatom</name>
    <dbReference type="NCBI Taxonomy" id="159749"/>
    <lineage>
        <taxon>Eukaryota</taxon>
        <taxon>Sar</taxon>
        <taxon>Stramenopiles</taxon>
        <taxon>Ochrophyta</taxon>
        <taxon>Bacillariophyta</taxon>
        <taxon>Coscinodiscophyceae</taxon>
        <taxon>Thalassiosirophycidae</taxon>
        <taxon>Thalassiosirales</taxon>
        <taxon>Thalassiosiraceae</taxon>
        <taxon>Thalassiosira</taxon>
    </lineage>
</organism>
<comment type="caution">
    <text evidence="2">The sequence shown here is derived from an EMBL/GenBank/DDBJ whole genome shotgun (WGS) entry which is preliminary data.</text>
</comment>
<feature type="region of interest" description="Disordered" evidence="1">
    <location>
        <begin position="1"/>
        <end position="108"/>
    </location>
</feature>
<proteinExistence type="predicted"/>
<name>K0T4P1_THAOC</name>
<evidence type="ECO:0000256" key="1">
    <source>
        <dbReference type="SAM" id="MobiDB-lite"/>
    </source>
</evidence>
<protein>
    <submittedName>
        <fullName evidence="2">Uncharacterized protein</fullName>
    </submittedName>
</protein>
<reference evidence="2 3" key="1">
    <citation type="journal article" date="2012" name="Genome Biol.">
        <title>Genome and low-iron response of an oceanic diatom adapted to chronic iron limitation.</title>
        <authorList>
            <person name="Lommer M."/>
            <person name="Specht M."/>
            <person name="Roy A.S."/>
            <person name="Kraemer L."/>
            <person name="Andreson R."/>
            <person name="Gutowska M.A."/>
            <person name="Wolf J."/>
            <person name="Bergner S.V."/>
            <person name="Schilhabel M.B."/>
            <person name="Klostermeier U.C."/>
            <person name="Beiko R.G."/>
            <person name="Rosenstiel P."/>
            <person name="Hippler M."/>
            <person name="Laroche J."/>
        </authorList>
    </citation>
    <scope>NUCLEOTIDE SEQUENCE [LARGE SCALE GENOMIC DNA]</scope>
    <source>
        <strain evidence="2 3">CCMP1005</strain>
    </source>
</reference>
<keyword evidence="3" id="KW-1185">Reference proteome</keyword>
<feature type="compositionally biased region" description="Polar residues" evidence="1">
    <location>
        <begin position="1"/>
        <end position="13"/>
    </location>
</feature>
<accession>K0T4P1</accession>
<feature type="compositionally biased region" description="Polar residues" evidence="1">
    <location>
        <begin position="50"/>
        <end position="74"/>
    </location>
</feature>
<sequence>NLIWTGKNQTQSKYGPADQTPRQPDSRSGPLDSASTGKYLPLRTVDRSPCDTTSHCVPQAFHSTGKNRTQSVADRTTYGATYPNVHRQSVPPKSAPTGKPKSPTNCQETTAMSQGLSLSSAITIAETHGKLQHKSPTLLVVPRLPVITGDVTSESPDGITSQLKRAISGRRDHTSLPNYSHEELNPEGTLIHFQPWDSNQSYIAEVSKSDLMDTVTIGYDSDGFITHSINGCQAKYSGGILGSALMDLPSKRNFLKDETIRAEFFLQGTCTHYLGDKQDIRGAERQALVESIASGQHQKKLPSKIARDEIQALDDADYALGDGLDRSVVYNCKREAKAQKKSSAGITGDMMESLANVKRIIIEEDRKERQAACQEDETVNLTCLGAIIDEYTTHGFCLGLSSFKSMNVYAHLASKGNLCIGMDASGAMLQRPRLTKGDQCQDVEIQHLVMTIQPLEVFADADEYKIGTNLYSVLCPTELVTNNQTAEVVERHLRKFVDSVRLATGGHLAMDRTIKGGSTHHHILLRTDVAPGIQNGHLYTYRSENQVTNRIMYHNVVVYALLYMDFKFGQCTTEGDKKRAAKSMEQWLKVFTPLFLKYCGSHVYRAYGDWPSSELGSLKDHVEDLFRHTGKAVTKYESISRAIAHLCSVIIILEVRSFPCPKFDLDSVPTEHHNRNEVSDVAIQQASNVSSAAESMQLKSEDVLIEKVKEVMKVNQPPFKTCLEWCRKLLRRH</sequence>
<feature type="non-terminal residue" evidence="2">
    <location>
        <position position="1"/>
    </location>
</feature>
<dbReference type="AlphaFoldDB" id="K0T4P1"/>
<dbReference type="EMBL" id="AGNL01015958">
    <property type="protein sequence ID" value="EJK65352.1"/>
    <property type="molecule type" value="Genomic_DNA"/>
</dbReference>
<gene>
    <name evidence="2" type="ORF">THAOC_13795</name>
</gene>
<dbReference type="Proteomes" id="UP000266841">
    <property type="component" value="Unassembled WGS sequence"/>
</dbReference>
<evidence type="ECO:0000313" key="2">
    <source>
        <dbReference type="EMBL" id="EJK65352.1"/>
    </source>
</evidence>
<evidence type="ECO:0000313" key="3">
    <source>
        <dbReference type="Proteomes" id="UP000266841"/>
    </source>
</evidence>